<reference evidence="3" key="1">
    <citation type="submission" date="2017-08" db="EMBL/GenBank/DDBJ databases">
        <authorList>
            <person name="Polle J.E."/>
            <person name="Barry K."/>
            <person name="Cushman J."/>
            <person name="Schmutz J."/>
            <person name="Tran D."/>
            <person name="Hathwaick L.T."/>
            <person name="Yim W.C."/>
            <person name="Jenkins J."/>
            <person name="Mckie-Krisberg Z.M."/>
            <person name="Prochnik S."/>
            <person name="Lindquist E."/>
            <person name="Dockter R.B."/>
            <person name="Adam C."/>
            <person name="Molina H."/>
            <person name="Bunkerborg J."/>
            <person name="Jin E."/>
            <person name="Buchheim M."/>
            <person name="Magnuson J."/>
        </authorList>
    </citation>
    <scope>NUCLEOTIDE SEQUENCE</scope>
    <source>
        <strain evidence="3">CCAP 19/18</strain>
    </source>
</reference>
<dbReference type="Proteomes" id="UP000815325">
    <property type="component" value="Unassembled WGS sequence"/>
</dbReference>
<dbReference type="PROSITE" id="PS00107">
    <property type="entry name" value="PROTEIN_KINASE_ATP"/>
    <property type="match status" value="1"/>
</dbReference>
<evidence type="ECO:0000313" key="4">
    <source>
        <dbReference type="Proteomes" id="UP000815325"/>
    </source>
</evidence>
<protein>
    <submittedName>
        <fullName evidence="3">Uncharacterized protein</fullName>
    </submittedName>
</protein>
<gene>
    <name evidence="3" type="ORF">DUNSADRAFT_17823</name>
</gene>
<sequence length="167" mass="17587">CRAYQESSGDSAKVSVYGSAHMANGSYDSKAPKTSSSKGSGGSKGSKVERNGGTSQNGQLPLIYTGPQGGSGEEEMGSKVPISMNAEGQIVLNKNSMNLKKIAEDQVQENGIGKKEDPYVLVRREVEGIVKPTNDDTLKLECVLGKGAWGTVYKGTWKGLTVAVKTV</sequence>
<keyword evidence="1" id="KW-0547">Nucleotide-binding</keyword>
<dbReference type="SUPFAM" id="SSF56112">
    <property type="entry name" value="Protein kinase-like (PK-like)"/>
    <property type="match status" value="1"/>
</dbReference>
<keyword evidence="4" id="KW-1185">Reference proteome</keyword>
<feature type="binding site" evidence="1">
    <location>
        <position position="165"/>
    </location>
    <ligand>
        <name>ATP</name>
        <dbReference type="ChEBI" id="CHEBI:30616"/>
    </ligand>
</feature>
<keyword evidence="1" id="KW-0067">ATP-binding</keyword>
<accession>A0ABQ7GZP2</accession>
<organism evidence="3 4">
    <name type="scientific">Dunaliella salina</name>
    <name type="common">Green alga</name>
    <name type="synonym">Protococcus salinus</name>
    <dbReference type="NCBI Taxonomy" id="3046"/>
    <lineage>
        <taxon>Eukaryota</taxon>
        <taxon>Viridiplantae</taxon>
        <taxon>Chlorophyta</taxon>
        <taxon>core chlorophytes</taxon>
        <taxon>Chlorophyceae</taxon>
        <taxon>CS clade</taxon>
        <taxon>Chlamydomonadales</taxon>
        <taxon>Dunaliellaceae</taxon>
        <taxon>Dunaliella</taxon>
    </lineage>
</organism>
<dbReference type="EMBL" id="MU069524">
    <property type="protein sequence ID" value="KAF5840088.1"/>
    <property type="molecule type" value="Genomic_DNA"/>
</dbReference>
<dbReference type="InterPro" id="IPR011009">
    <property type="entry name" value="Kinase-like_dom_sf"/>
</dbReference>
<dbReference type="Gene3D" id="3.30.200.20">
    <property type="entry name" value="Phosphorylase Kinase, domain 1"/>
    <property type="match status" value="1"/>
</dbReference>
<dbReference type="InterPro" id="IPR017441">
    <property type="entry name" value="Protein_kinase_ATP_BS"/>
</dbReference>
<evidence type="ECO:0000313" key="3">
    <source>
        <dbReference type="EMBL" id="KAF5840088.1"/>
    </source>
</evidence>
<feature type="non-terminal residue" evidence="3">
    <location>
        <position position="1"/>
    </location>
</feature>
<evidence type="ECO:0000256" key="1">
    <source>
        <dbReference type="PROSITE-ProRule" id="PRU10141"/>
    </source>
</evidence>
<name>A0ABQ7GZP2_DUNSA</name>
<comment type="caution">
    <text evidence="3">The sequence shown here is derived from an EMBL/GenBank/DDBJ whole genome shotgun (WGS) entry which is preliminary data.</text>
</comment>
<evidence type="ECO:0000256" key="2">
    <source>
        <dbReference type="SAM" id="MobiDB-lite"/>
    </source>
</evidence>
<proteinExistence type="predicted"/>
<feature type="region of interest" description="Disordered" evidence="2">
    <location>
        <begin position="22"/>
        <end position="78"/>
    </location>
</feature>